<keyword evidence="4" id="KW-1185">Reference proteome</keyword>
<dbReference type="Proteomes" id="UP001280629">
    <property type="component" value="Unassembled WGS sequence"/>
</dbReference>
<evidence type="ECO:0000313" key="4">
    <source>
        <dbReference type="Proteomes" id="UP001280629"/>
    </source>
</evidence>
<dbReference type="InterPro" id="IPR029058">
    <property type="entry name" value="AB_hydrolase_fold"/>
</dbReference>
<dbReference type="Gene3D" id="3.40.50.1820">
    <property type="entry name" value="alpha/beta hydrolase"/>
    <property type="match status" value="1"/>
</dbReference>
<evidence type="ECO:0000256" key="1">
    <source>
        <dbReference type="ARBA" id="ARBA00005622"/>
    </source>
</evidence>
<dbReference type="InterPro" id="IPR000801">
    <property type="entry name" value="Esterase-like"/>
</dbReference>
<protein>
    <submittedName>
        <fullName evidence="3">Alpha/beta hydrolase-fold protein</fullName>
    </submittedName>
</protein>
<dbReference type="RefSeq" id="WP_317936113.1">
    <property type="nucleotide sequence ID" value="NZ_JAUBDH010000006.1"/>
</dbReference>
<dbReference type="SUPFAM" id="SSF53474">
    <property type="entry name" value="alpha/beta-Hydrolases"/>
    <property type="match status" value="1"/>
</dbReference>
<accession>A0ABU4G0R5</accession>
<dbReference type="PANTHER" id="PTHR40841:SF2">
    <property type="entry name" value="SIDEROPHORE-DEGRADING ESTERASE (EUROFUNG)"/>
    <property type="match status" value="1"/>
</dbReference>
<reference evidence="3 4" key="1">
    <citation type="submission" date="2023-06" db="EMBL/GenBank/DDBJ databases">
        <title>Sporosarcina sp. nov., isolated from Korean traditional fermented seafood 'Jeotgal'.</title>
        <authorList>
            <person name="Yang A.-I."/>
            <person name="Shin N.-R."/>
        </authorList>
    </citation>
    <scope>NUCLEOTIDE SEQUENCE [LARGE SCALE GENOMIC DNA]</scope>
    <source>
        <strain evidence="3 4">KCTC3840</strain>
    </source>
</reference>
<keyword evidence="2 3" id="KW-0378">Hydrolase</keyword>
<dbReference type="EMBL" id="JAUBDH010000006">
    <property type="protein sequence ID" value="MDW0110555.1"/>
    <property type="molecule type" value="Genomic_DNA"/>
</dbReference>
<dbReference type="InterPro" id="IPR052558">
    <property type="entry name" value="Siderophore_Hydrolase_D"/>
</dbReference>
<evidence type="ECO:0000313" key="3">
    <source>
        <dbReference type="EMBL" id="MDW0110555.1"/>
    </source>
</evidence>
<sequence length="280" mass="32108">MTEKVTLDQTDYWKLDSKCMEYVFDIKVSFPNTEPPEEGFPTIYMLDGNSHFQYGRDVVRLQSRNAPKTFVAPAIVVGIGHHGTEKEVSKQRFHDFTPFAEQYSYPDRLKAVGGELGPHGGADKLLDFMEQELMPEIARRYVVDPDSRTLFGHSLGGLFVLYTLLTRSHLFTNYLACSPSIWWNDHEILEYEKNFRENTDMDTPKNLFIAVGEEEGFMVNDAKDLVSNMESKKSDELQIAFYIAPEENHGSVVPTIMSRAIRFSNGIFPNSEVRTRQTQR</sequence>
<comment type="similarity">
    <text evidence="1">Belongs to the esterase D family.</text>
</comment>
<name>A0ABU4G0R5_9BACL</name>
<proteinExistence type="inferred from homology"/>
<comment type="caution">
    <text evidence="3">The sequence shown here is derived from an EMBL/GenBank/DDBJ whole genome shotgun (WGS) entry which is preliminary data.</text>
</comment>
<evidence type="ECO:0000256" key="2">
    <source>
        <dbReference type="ARBA" id="ARBA00022801"/>
    </source>
</evidence>
<dbReference type="GO" id="GO:0016787">
    <property type="term" value="F:hydrolase activity"/>
    <property type="evidence" value="ECO:0007669"/>
    <property type="project" value="UniProtKB-KW"/>
</dbReference>
<dbReference type="Pfam" id="PF00756">
    <property type="entry name" value="Esterase"/>
    <property type="match status" value="1"/>
</dbReference>
<organism evidence="3 4">
    <name type="scientific">Sporosarcina aquimarina</name>
    <dbReference type="NCBI Taxonomy" id="114975"/>
    <lineage>
        <taxon>Bacteria</taxon>
        <taxon>Bacillati</taxon>
        <taxon>Bacillota</taxon>
        <taxon>Bacilli</taxon>
        <taxon>Bacillales</taxon>
        <taxon>Caryophanaceae</taxon>
        <taxon>Sporosarcina</taxon>
    </lineage>
</organism>
<dbReference type="PANTHER" id="PTHR40841">
    <property type="entry name" value="SIDEROPHORE TRIACETYLFUSARININE C ESTERASE"/>
    <property type="match status" value="1"/>
</dbReference>
<gene>
    <name evidence="3" type="ORF">QT716_10960</name>
</gene>